<dbReference type="KEGG" id="phl:KKY_3145"/>
<dbReference type="AlphaFoldDB" id="G4RGY2"/>
<sequence length="262" mass="27381">MNKARQIGVLRQALASLEPFGETGRHGVFTLGAGPVDAALGGGMARGTVHEIYPAQTFDIAAAAGFVTGLSLRAASQAPLIWIRHRRSEMEAGALYAQGFAEMGVTGDKLFVVHVNDVADGLRASLEALRCPGLGAVIFESWGASKHLDLTASRRLSLAAQESGVTGLVLRVMSAPEPSAAATRWQVQAAPSSDPLGMPGRGTLCASLLRQKSGPSGWSWNLEWNHETLGFAQAQALSGAVAAPHRDRPIDAPGQQGWAEAG</sequence>
<feature type="region of interest" description="Disordered" evidence="1">
    <location>
        <begin position="240"/>
        <end position="262"/>
    </location>
</feature>
<dbReference type="PIRSF" id="PIRSF034285">
    <property type="entry name" value="UCP034285"/>
    <property type="match status" value="1"/>
</dbReference>
<organism evidence="2 3">
    <name type="scientific">Pelagibacterium halotolerans (strain DSM 22347 / JCM 15775 / CGMCC 1.7692 / B2)</name>
    <dbReference type="NCBI Taxonomy" id="1082931"/>
    <lineage>
        <taxon>Bacteria</taxon>
        <taxon>Pseudomonadati</taxon>
        <taxon>Pseudomonadota</taxon>
        <taxon>Alphaproteobacteria</taxon>
        <taxon>Hyphomicrobiales</taxon>
        <taxon>Devosiaceae</taxon>
        <taxon>Pelagibacterium</taxon>
    </lineage>
</organism>
<evidence type="ECO:0000313" key="2">
    <source>
        <dbReference type="EMBL" id="AEQ53135.1"/>
    </source>
</evidence>
<dbReference type="Gene3D" id="3.40.50.300">
    <property type="entry name" value="P-loop containing nucleotide triphosphate hydrolases"/>
    <property type="match status" value="1"/>
</dbReference>
<dbReference type="EMBL" id="CP003075">
    <property type="protein sequence ID" value="AEQ53135.1"/>
    <property type="molecule type" value="Genomic_DNA"/>
</dbReference>
<dbReference type="Proteomes" id="UP000008850">
    <property type="component" value="Chromosome"/>
</dbReference>
<evidence type="ECO:0008006" key="4">
    <source>
        <dbReference type="Google" id="ProtNLM"/>
    </source>
</evidence>
<dbReference type="InterPro" id="IPR027417">
    <property type="entry name" value="P-loop_NTPase"/>
</dbReference>
<proteinExistence type="predicted"/>
<evidence type="ECO:0000313" key="3">
    <source>
        <dbReference type="Proteomes" id="UP000008850"/>
    </source>
</evidence>
<protein>
    <recommendedName>
        <fullName evidence="4">Protein ImuA</fullName>
    </recommendedName>
</protein>
<keyword evidence="3" id="KW-1185">Reference proteome</keyword>
<dbReference type="SUPFAM" id="SSF52540">
    <property type="entry name" value="P-loop containing nucleoside triphosphate hydrolases"/>
    <property type="match status" value="1"/>
</dbReference>
<dbReference type="RefSeq" id="WP_014132281.1">
    <property type="nucleotide sequence ID" value="NC_016078.1"/>
</dbReference>
<dbReference type="InterPro" id="IPR017026">
    <property type="entry name" value="ImuA"/>
</dbReference>
<dbReference type="eggNOG" id="COG4544">
    <property type="taxonomic scope" value="Bacteria"/>
</dbReference>
<gene>
    <name evidence="2" type="ordered locus">KKY_3145</name>
</gene>
<accession>G4RGY2</accession>
<dbReference type="HOGENOM" id="CLU_065750_2_0_5"/>
<name>G4RGY2_PELHB</name>
<evidence type="ECO:0000256" key="1">
    <source>
        <dbReference type="SAM" id="MobiDB-lite"/>
    </source>
</evidence>
<dbReference type="STRING" id="1082931.KKY_3145"/>
<reference evidence="2 3" key="1">
    <citation type="journal article" date="2012" name="J. Bacteriol.">
        <title>Complete genome sequence of Pelagibacterium halotolerans B2T.</title>
        <authorList>
            <person name="Huo Y.Y."/>
            <person name="Cheng H."/>
            <person name="Han X.F."/>
            <person name="Jiang X.W."/>
            <person name="Sun C."/>
            <person name="Zhang X.Q."/>
            <person name="Zhu X.F."/>
            <person name="Liu Y.F."/>
            <person name="Li P.F."/>
            <person name="Ni P.X."/>
            <person name="Wu M."/>
        </authorList>
    </citation>
    <scope>NUCLEOTIDE SEQUENCE [LARGE SCALE GENOMIC DNA]</scope>
    <source>
        <strain evidence="3">DSM 22347 / JCM 15775 / CGMCC 1.7692 / B2</strain>
    </source>
</reference>